<reference evidence="1 2" key="1">
    <citation type="journal article" date="2018" name="Sci. Rep.">
        <title>Genomic signatures of local adaptation to the degree of environmental predictability in rotifers.</title>
        <authorList>
            <person name="Franch-Gras L."/>
            <person name="Hahn C."/>
            <person name="Garcia-Roger E.M."/>
            <person name="Carmona M.J."/>
            <person name="Serra M."/>
            <person name="Gomez A."/>
        </authorList>
    </citation>
    <scope>NUCLEOTIDE SEQUENCE [LARGE SCALE GENOMIC DNA]</scope>
    <source>
        <strain evidence="1">HYR1</strain>
    </source>
</reference>
<feature type="non-terminal residue" evidence="1">
    <location>
        <position position="1"/>
    </location>
</feature>
<protein>
    <submittedName>
        <fullName evidence="1">Uncharacterized protein</fullName>
    </submittedName>
</protein>
<comment type="caution">
    <text evidence="1">The sequence shown here is derived from an EMBL/GenBank/DDBJ whole genome shotgun (WGS) entry which is preliminary data.</text>
</comment>
<sequence>YLDQEVFSSCQKKSHYSERIKCSNQRNGHIDAQISGIGKQLSSGCVKDKAIAVCDRLLHTIMDGARRSLPSQASPLAIQLEPVGELLGLLARADQLNHGKKLLVALVFLLLFQNKHKVVAKARLHHDPVDGARQSDVCRQEHNVLALQSSDALVMLDQMWHHLVQGALPLARGARARTIVRPQLARVLVLVLLVM</sequence>
<dbReference type="Proteomes" id="UP000276133">
    <property type="component" value="Unassembled WGS sequence"/>
</dbReference>
<dbReference type="OrthoDB" id="10646802at2759"/>
<dbReference type="AlphaFoldDB" id="A0A3M7QD12"/>
<evidence type="ECO:0000313" key="2">
    <source>
        <dbReference type="Proteomes" id="UP000276133"/>
    </source>
</evidence>
<dbReference type="EMBL" id="REGN01006525">
    <property type="protein sequence ID" value="RNA09183.1"/>
    <property type="molecule type" value="Genomic_DNA"/>
</dbReference>
<name>A0A3M7QD12_BRAPC</name>
<proteinExistence type="predicted"/>
<keyword evidence="2" id="KW-1185">Reference proteome</keyword>
<evidence type="ECO:0000313" key="1">
    <source>
        <dbReference type="EMBL" id="RNA09183.1"/>
    </source>
</evidence>
<gene>
    <name evidence="1" type="ORF">BpHYR1_003425</name>
</gene>
<accession>A0A3M7QD12</accession>
<organism evidence="1 2">
    <name type="scientific">Brachionus plicatilis</name>
    <name type="common">Marine rotifer</name>
    <name type="synonym">Brachionus muelleri</name>
    <dbReference type="NCBI Taxonomy" id="10195"/>
    <lineage>
        <taxon>Eukaryota</taxon>
        <taxon>Metazoa</taxon>
        <taxon>Spiralia</taxon>
        <taxon>Gnathifera</taxon>
        <taxon>Rotifera</taxon>
        <taxon>Eurotatoria</taxon>
        <taxon>Monogononta</taxon>
        <taxon>Pseudotrocha</taxon>
        <taxon>Ploima</taxon>
        <taxon>Brachionidae</taxon>
        <taxon>Brachionus</taxon>
    </lineage>
</organism>